<evidence type="ECO:0000256" key="5">
    <source>
        <dbReference type="SAM" id="MobiDB-lite"/>
    </source>
</evidence>
<dbReference type="GO" id="GO:0008540">
    <property type="term" value="C:proteasome regulatory particle, base subcomplex"/>
    <property type="evidence" value="ECO:0007669"/>
    <property type="project" value="UniProtKB-UniRule"/>
</dbReference>
<accession>A0AAW1WEW8</accession>
<feature type="region of interest" description="Disordered" evidence="5">
    <location>
        <begin position="1"/>
        <end position="31"/>
    </location>
</feature>
<evidence type="ECO:0000256" key="4">
    <source>
        <dbReference type="PIRNR" id="PIRNR015965"/>
    </source>
</evidence>
<evidence type="ECO:0000259" key="6">
    <source>
        <dbReference type="Pfam" id="PF17781"/>
    </source>
</evidence>
<dbReference type="Pfam" id="PF18051">
    <property type="entry name" value="RPN1_C"/>
    <property type="match status" value="1"/>
</dbReference>
<dbReference type="GO" id="GO:0034515">
    <property type="term" value="C:proteasome storage granule"/>
    <property type="evidence" value="ECO:0007669"/>
    <property type="project" value="TreeGrafter"/>
</dbReference>
<keyword evidence="2" id="KW-0677">Repeat</keyword>
<dbReference type="InterPro" id="IPR016024">
    <property type="entry name" value="ARM-type_fold"/>
</dbReference>
<evidence type="ECO:0000313" key="8">
    <source>
        <dbReference type="EMBL" id="KAK9922608.1"/>
    </source>
</evidence>
<keyword evidence="3 4" id="KW-0647">Proteasome</keyword>
<dbReference type="SUPFAM" id="SSF48371">
    <property type="entry name" value="ARM repeat"/>
    <property type="match status" value="1"/>
</dbReference>
<comment type="function">
    <text evidence="4">Acts as a regulatory subunit of the 26 proteasome which is involved in the ATP-dependent degradation of ubiquitinated proteins.</text>
</comment>
<dbReference type="Gene3D" id="1.25.10.10">
    <property type="entry name" value="Leucine-rich Repeat Variant"/>
    <property type="match status" value="2"/>
</dbReference>
<proteinExistence type="inferred from homology"/>
<dbReference type="InterPro" id="IPR041433">
    <property type="entry name" value="RPN1_C"/>
</dbReference>
<dbReference type="GO" id="GO:0005634">
    <property type="term" value="C:nucleus"/>
    <property type="evidence" value="ECO:0007669"/>
    <property type="project" value="TreeGrafter"/>
</dbReference>
<dbReference type="GO" id="GO:0043161">
    <property type="term" value="P:proteasome-mediated ubiquitin-dependent protein catabolic process"/>
    <property type="evidence" value="ECO:0007669"/>
    <property type="project" value="TreeGrafter"/>
</dbReference>
<comment type="similarity">
    <text evidence="1 4">Belongs to the proteasome subunit S2 family.</text>
</comment>
<sequence length="863" mass="94263">MASQPQPSSCRKPRAHKPSAPPRHNHQTTAAIDRSAPELPRTHEAAAAFSTVASFLPERPLSNPIARAQSAVEPCSPSSIVAPSNRHWRRQFLMTGLQSDETPFDDLMELVQQIVAFHMRHNAEPEAVDLLMEVEDLDLLVEHVDKTNFKRTCLDLTSSARYLPGPDDTLVLDLGFMIYLKFEEYPNALQIALFLDNKEYVKQVFTSCDELMMYCVKSNSVTSLPDMVVILSLMMRWLWKTKKREALQEIMNNAKLSEGYLTLKYIAHLLDGRASAGASVDSARQNLAATFVNAFVNAGFGQDKLMTIPSDASSGGASGNWLFKNKEHGKTSAAASLGTILLWDVDSGLAQIDKYFHSNDNHVIAGALLGVGTCLASTFPYLHALALLGEYIDKEDPSIRIGAIMGLGIAYAGAENEQIRSKLTPILNDAKAPLDVITFAAISLGLIYVGSCNEEVAQAIIFVLMDRSDTELGAENEQIRSKLTPILNDAKAPLDVITFAAISLGLIYVGSCNEEVAQAIIFVLMDRSDTELGEPLARLIPLSLGLLYLGKQESVEATAEVSKTFHEKIRKHCDMTLLSCAYAGTGNVLKVQNLLGHCSQHLEKGETHQGPAVLGMAMIAMAEELGLEMAIRSLEHLLQYGEQNIRRAVPLALGLLCISNPKTLSRLSHDTDSEVAMAAVISLGVIGAGTNNARIAAMLRNLSSYYYKDASLLFCVRIAQGLVHLGKGLLTLNPYHSDRFLLSPAALGGIITMLHACLDMKAIILGKYHYVLYFLILAMQPRMLLTVDENLKPLSVPVRVGQAVDVVGQAGRPKTITGFQTHSTPVLLAAGDRAELATEKYIPLSPILEGFMILKENPEYREN</sequence>
<protein>
    <recommendedName>
        <fullName evidence="4">26S proteasome non-ATPase regulatory subunit 2 homolog</fullName>
    </recommendedName>
</protein>
<comment type="caution">
    <text evidence="8">The sequence shown here is derived from an EMBL/GenBank/DDBJ whole genome shotgun (WGS) entry which is preliminary data.</text>
</comment>
<dbReference type="InterPro" id="IPR002015">
    <property type="entry name" value="Proteasome/cyclosome_rpt"/>
</dbReference>
<dbReference type="GO" id="GO:0030234">
    <property type="term" value="F:enzyme regulator activity"/>
    <property type="evidence" value="ECO:0007669"/>
    <property type="project" value="UniProtKB-UniRule"/>
</dbReference>
<feature type="domain" description="RPN1 N-terminal" evidence="6">
    <location>
        <begin position="100"/>
        <end position="263"/>
    </location>
</feature>
<evidence type="ECO:0000256" key="2">
    <source>
        <dbReference type="ARBA" id="ARBA00022737"/>
    </source>
</evidence>
<comment type="subunit">
    <text evidence="4">Component of the 19S regulatory particle (RP/PA700) base subcomplex of the 26S proteasome. The 26S proteasome is composed of a core protease (CP), known as the 20S proteasome, capped at one or both ends by the 19S regulatory particle (RP/PA700). The RP/PA700 complex is composed of at least 17 different subunits in two subcomplexes, the base and the lid, which form the portions proximal and distal to the 20S proteolytic core, respectively.</text>
</comment>
<gene>
    <name evidence="8" type="ORF">M0R45_031065</name>
</gene>
<feature type="domain" description="26S proteasome non-ATPase regulatory subunit RPN1 C-terminal" evidence="7">
    <location>
        <begin position="807"/>
        <end position="860"/>
    </location>
</feature>
<dbReference type="InterPro" id="IPR011989">
    <property type="entry name" value="ARM-like"/>
</dbReference>
<evidence type="ECO:0000259" key="7">
    <source>
        <dbReference type="Pfam" id="PF18051"/>
    </source>
</evidence>
<dbReference type="PANTHER" id="PTHR10943:SF1">
    <property type="entry name" value="26S PROTEASOME NON-ATPASE REGULATORY SUBUNIT 2"/>
    <property type="match status" value="1"/>
</dbReference>
<organism evidence="8 9">
    <name type="scientific">Rubus argutus</name>
    <name type="common">Southern blackberry</name>
    <dbReference type="NCBI Taxonomy" id="59490"/>
    <lineage>
        <taxon>Eukaryota</taxon>
        <taxon>Viridiplantae</taxon>
        <taxon>Streptophyta</taxon>
        <taxon>Embryophyta</taxon>
        <taxon>Tracheophyta</taxon>
        <taxon>Spermatophyta</taxon>
        <taxon>Magnoliopsida</taxon>
        <taxon>eudicotyledons</taxon>
        <taxon>Gunneridae</taxon>
        <taxon>Pentapetalae</taxon>
        <taxon>rosids</taxon>
        <taxon>fabids</taxon>
        <taxon>Rosales</taxon>
        <taxon>Rosaceae</taxon>
        <taxon>Rosoideae</taxon>
        <taxon>Rosoideae incertae sedis</taxon>
        <taxon>Rubus</taxon>
    </lineage>
</organism>
<dbReference type="InterPro" id="IPR040892">
    <property type="entry name" value="RPN1_N"/>
</dbReference>
<dbReference type="EMBL" id="JBEDUW010000006">
    <property type="protein sequence ID" value="KAK9922608.1"/>
    <property type="molecule type" value="Genomic_DNA"/>
</dbReference>
<dbReference type="PIRSF" id="PIRSF015965">
    <property type="entry name" value="26S_Psome_Rpn1"/>
    <property type="match status" value="1"/>
</dbReference>
<dbReference type="Pfam" id="PF17781">
    <property type="entry name" value="RPN1_RPN2_N"/>
    <property type="match status" value="1"/>
</dbReference>
<dbReference type="PANTHER" id="PTHR10943">
    <property type="entry name" value="26S PROTEASOME NON-ATPASE REGULATORY SUBUNIT"/>
    <property type="match status" value="1"/>
</dbReference>
<dbReference type="AlphaFoldDB" id="A0AAW1WEW8"/>
<name>A0AAW1WEW8_RUBAR</name>
<dbReference type="Proteomes" id="UP001457282">
    <property type="component" value="Unassembled WGS sequence"/>
</dbReference>
<dbReference type="Pfam" id="PF01851">
    <property type="entry name" value="PC_rep"/>
    <property type="match status" value="2"/>
</dbReference>
<reference evidence="8 9" key="1">
    <citation type="journal article" date="2023" name="G3 (Bethesda)">
        <title>A chromosome-length genome assembly and annotation of blackberry (Rubus argutus, cv. 'Hillquist').</title>
        <authorList>
            <person name="Bruna T."/>
            <person name="Aryal R."/>
            <person name="Dudchenko O."/>
            <person name="Sargent D.J."/>
            <person name="Mead D."/>
            <person name="Buti M."/>
            <person name="Cavallini A."/>
            <person name="Hytonen T."/>
            <person name="Andres J."/>
            <person name="Pham M."/>
            <person name="Weisz D."/>
            <person name="Mascagni F."/>
            <person name="Usai G."/>
            <person name="Natali L."/>
            <person name="Bassil N."/>
            <person name="Fernandez G.E."/>
            <person name="Lomsadze A."/>
            <person name="Armour M."/>
            <person name="Olukolu B."/>
            <person name="Poorten T."/>
            <person name="Britton C."/>
            <person name="Davik J."/>
            <person name="Ashrafi H."/>
            <person name="Aiden E.L."/>
            <person name="Borodovsky M."/>
            <person name="Worthington M."/>
        </authorList>
    </citation>
    <scope>NUCLEOTIDE SEQUENCE [LARGE SCALE GENOMIC DNA]</scope>
    <source>
        <strain evidence="8">PI 553951</strain>
    </source>
</reference>
<keyword evidence="9" id="KW-1185">Reference proteome</keyword>
<evidence type="ECO:0000256" key="1">
    <source>
        <dbReference type="ARBA" id="ARBA00005460"/>
    </source>
</evidence>
<dbReference type="InterPro" id="IPR016643">
    <property type="entry name" value="26S_Psome_Rpn1"/>
</dbReference>
<evidence type="ECO:0000256" key="3">
    <source>
        <dbReference type="ARBA" id="ARBA00022942"/>
    </source>
</evidence>
<dbReference type="GO" id="GO:0042176">
    <property type="term" value="P:regulation of protein catabolic process"/>
    <property type="evidence" value="ECO:0007669"/>
    <property type="project" value="InterPro"/>
</dbReference>
<evidence type="ECO:0000313" key="9">
    <source>
        <dbReference type="Proteomes" id="UP001457282"/>
    </source>
</evidence>